<proteinExistence type="predicted"/>
<dbReference type="PANTHER" id="PTHR33463:SF167">
    <property type="entry name" value="PUTATIVE-RELATED"/>
    <property type="match status" value="1"/>
</dbReference>
<dbReference type="SUPFAM" id="SSF52058">
    <property type="entry name" value="L domain-like"/>
    <property type="match status" value="1"/>
</dbReference>
<dbReference type="Pfam" id="PF23559">
    <property type="entry name" value="WHD_DRP"/>
    <property type="match status" value="1"/>
</dbReference>
<dbReference type="Proteomes" id="UP000541444">
    <property type="component" value="Unassembled WGS sequence"/>
</dbReference>
<dbReference type="InterPro" id="IPR001611">
    <property type="entry name" value="Leu-rich_rpt"/>
</dbReference>
<dbReference type="PANTHER" id="PTHR33463">
    <property type="entry name" value="NB-ARC DOMAIN-CONTAINING PROTEIN-RELATED"/>
    <property type="match status" value="1"/>
</dbReference>
<gene>
    <name evidence="4" type="ORF">GIB67_031221</name>
</gene>
<dbReference type="AlphaFoldDB" id="A0A7J7NL34"/>
<evidence type="ECO:0000256" key="2">
    <source>
        <dbReference type="ARBA" id="ARBA00022737"/>
    </source>
</evidence>
<keyword evidence="1" id="KW-0433">Leucine-rich repeat</keyword>
<evidence type="ECO:0000313" key="5">
    <source>
        <dbReference type="Proteomes" id="UP000541444"/>
    </source>
</evidence>
<protein>
    <recommendedName>
        <fullName evidence="3">Disease resistance protein winged helix domain-containing protein</fullName>
    </recommendedName>
</protein>
<dbReference type="InterPro" id="IPR032675">
    <property type="entry name" value="LRR_dom_sf"/>
</dbReference>
<name>A0A7J7NL34_9MAGN</name>
<keyword evidence="2" id="KW-0677">Repeat</keyword>
<organism evidence="4 5">
    <name type="scientific">Kingdonia uniflora</name>
    <dbReference type="NCBI Taxonomy" id="39325"/>
    <lineage>
        <taxon>Eukaryota</taxon>
        <taxon>Viridiplantae</taxon>
        <taxon>Streptophyta</taxon>
        <taxon>Embryophyta</taxon>
        <taxon>Tracheophyta</taxon>
        <taxon>Spermatophyta</taxon>
        <taxon>Magnoliopsida</taxon>
        <taxon>Ranunculales</taxon>
        <taxon>Circaeasteraceae</taxon>
        <taxon>Kingdonia</taxon>
    </lineage>
</organism>
<dbReference type="Gene3D" id="3.80.10.10">
    <property type="entry name" value="Ribonuclease Inhibitor"/>
    <property type="match status" value="1"/>
</dbReference>
<dbReference type="SMART" id="SM00369">
    <property type="entry name" value="LRR_TYP"/>
    <property type="match status" value="2"/>
</dbReference>
<evidence type="ECO:0000313" key="4">
    <source>
        <dbReference type="EMBL" id="KAF6167638.1"/>
    </source>
</evidence>
<accession>A0A7J7NL34</accession>
<dbReference type="InterPro" id="IPR058922">
    <property type="entry name" value="WHD_DRP"/>
</dbReference>
<feature type="domain" description="Disease resistance protein winged helix" evidence="3">
    <location>
        <begin position="98"/>
        <end position="163"/>
    </location>
</feature>
<dbReference type="EMBL" id="JACGCM010000723">
    <property type="protein sequence ID" value="KAF6167638.1"/>
    <property type="molecule type" value="Genomic_DNA"/>
</dbReference>
<evidence type="ECO:0000256" key="1">
    <source>
        <dbReference type="ARBA" id="ARBA00022614"/>
    </source>
</evidence>
<keyword evidence="5" id="KW-1185">Reference proteome</keyword>
<comment type="caution">
    <text evidence="4">The sequence shown here is derived from an EMBL/GenBank/DDBJ whole genome shotgun (WGS) entry which is preliminary data.</text>
</comment>
<sequence length="515" mass="58735">MMNINNWLTLTTHFNKIIWVTVSKDLSLERLQNDIAAKLHLDLSSCGDEVTRAARSMETQNNIKLVVLSENDAWDLFVTKASNQILCPQIQPVVREVDYELKPCELIEYWMVEGSISEIGNMEAELDKGFWILKELKDASMLKTFRGVGGEFLRMHDLLRDLAIYFMREECCNLARAGLGLKEPSKEEEWGRARTISLMRNKIEIRQGQPDCPILSTLVLRDKPFLINVSSSFFSEMPVLQILDLSDSRILELPSSVSNLLNLRALLLQNCKRLEKLPSLGKLKELRVLNLSNTNIEELPEGLAGKNRLRSLDLSNTKRLKKIDVGMIPTLHLLEDLPFHRSKFFSTGLPEVSICINQMKCLKHLTNLSATLGDFQRGMNDIIPVLKSFDIEIFPKSHINPGLHRLERNVVCMQYLNMQNAADSLILPPKTQELEIFRCTIPRLSKLLCNMKFLKKCTIKYSFLELLVDGSELEANAFLSLEELSLHDMSQLMIFWSGAISHGTIANLKVLKLHD</sequence>
<dbReference type="OrthoDB" id="3794806at2759"/>
<dbReference type="InterPro" id="IPR050905">
    <property type="entry name" value="Plant_NBS-LRR"/>
</dbReference>
<dbReference type="Pfam" id="PF00560">
    <property type="entry name" value="LRR_1"/>
    <property type="match status" value="1"/>
</dbReference>
<dbReference type="InterPro" id="IPR003591">
    <property type="entry name" value="Leu-rich_rpt_typical-subtyp"/>
</dbReference>
<evidence type="ECO:0000259" key="3">
    <source>
        <dbReference type="Pfam" id="PF23559"/>
    </source>
</evidence>
<reference evidence="4 5" key="1">
    <citation type="journal article" date="2020" name="IScience">
        <title>Genome Sequencing of the Endangered Kingdonia uniflora (Circaeasteraceae, Ranunculales) Reveals Potential Mechanisms of Evolutionary Specialization.</title>
        <authorList>
            <person name="Sun Y."/>
            <person name="Deng T."/>
            <person name="Zhang A."/>
            <person name="Moore M.J."/>
            <person name="Landis J.B."/>
            <person name="Lin N."/>
            <person name="Zhang H."/>
            <person name="Zhang X."/>
            <person name="Huang J."/>
            <person name="Zhang X."/>
            <person name="Sun H."/>
            <person name="Wang H."/>
        </authorList>
    </citation>
    <scope>NUCLEOTIDE SEQUENCE [LARGE SCALE GENOMIC DNA]</scope>
    <source>
        <strain evidence="4">TB1705</strain>
        <tissue evidence="4">Leaf</tissue>
    </source>
</reference>